<dbReference type="Pfam" id="PF00561">
    <property type="entry name" value="Abhydrolase_1"/>
    <property type="match status" value="1"/>
</dbReference>
<dbReference type="EMBL" id="CAJOBI010154507">
    <property type="protein sequence ID" value="CAF4825398.1"/>
    <property type="molecule type" value="Genomic_DNA"/>
</dbReference>
<reference evidence="4" key="1">
    <citation type="submission" date="2021-02" db="EMBL/GenBank/DDBJ databases">
        <authorList>
            <person name="Nowell W R."/>
        </authorList>
    </citation>
    <scope>NUCLEOTIDE SEQUENCE</scope>
</reference>
<evidence type="ECO:0000313" key="8">
    <source>
        <dbReference type="EMBL" id="CAF4686642.1"/>
    </source>
</evidence>
<dbReference type="OrthoDB" id="408373at2759"/>
<dbReference type="Proteomes" id="UP000676336">
    <property type="component" value="Unassembled WGS sequence"/>
</dbReference>
<evidence type="ECO:0000256" key="1">
    <source>
        <dbReference type="ARBA" id="ARBA00022801"/>
    </source>
</evidence>
<dbReference type="PANTHER" id="PTHR43329">
    <property type="entry name" value="EPOXIDE HYDROLASE"/>
    <property type="match status" value="1"/>
</dbReference>
<dbReference type="Proteomes" id="UP000681720">
    <property type="component" value="Unassembled WGS sequence"/>
</dbReference>
<dbReference type="Proteomes" id="UP000681967">
    <property type="component" value="Unassembled WGS sequence"/>
</dbReference>
<evidence type="ECO:0000259" key="3">
    <source>
        <dbReference type="Pfam" id="PF00561"/>
    </source>
</evidence>
<accession>A0A814U3H0</accession>
<dbReference type="EMBL" id="CAJOBH010116117">
    <property type="protein sequence ID" value="CAF4686642.1"/>
    <property type="molecule type" value="Genomic_DNA"/>
</dbReference>
<dbReference type="InterPro" id="IPR000073">
    <property type="entry name" value="AB_hydrolase_1"/>
</dbReference>
<dbReference type="Proteomes" id="UP000663855">
    <property type="component" value="Unassembled WGS sequence"/>
</dbReference>
<evidence type="ECO:0000313" key="6">
    <source>
        <dbReference type="EMBL" id="CAF2141001.1"/>
    </source>
</evidence>
<evidence type="ECO:0000256" key="2">
    <source>
        <dbReference type="ARBA" id="ARBA00038334"/>
    </source>
</evidence>
<dbReference type="SUPFAM" id="SSF53474">
    <property type="entry name" value="alpha/beta-Hydrolases"/>
    <property type="match status" value="1"/>
</dbReference>
<evidence type="ECO:0000313" key="9">
    <source>
        <dbReference type="EMBL" id="CAF4825398.1"/>
    </source>
</evidence>
<dbReference type="EMBL" id="CAJNRE010015790">
    <property type="protein sequence ID" value="CAF2141001.1"/>
    <property type="molecule type" value="Genomic_DNA"/>
</dbReference>
<dbReference type="Gene3D" id="3.40.50.1820">
    <property type="entry name" value="alpha/beta hydrolase"/>
    <property type="match status" value="1"/>
</dbReference>
<evidence type="ECO:0000313" key="7">
    <source>
        <dbReference type="EMBL" id="CAF4036532.1"/>
    </source>
</evidence>
<dbReference type="InterPro" id="IPR000639">
    <property type="entry name" value="Epox_hydrolase-like"/>
</dbReference>
<gene>
    <name evidence="8" type="ORF">BYL167_LOCUS43546</name>
    <name evidence="4" type="ORF">CJN711_LOCUS10374</name>
    <name evidence="7" type="ORF">GIL414_LOCUS13673</name>
    <name evidence="5" type="ORF">KQP761_LOCUS30587</name>
    <name evidence="6" type="ORF">MBJ925_LOCUS29515</name>
    <name evidence="9" type="ORF">SMN809_LOCUS48230</name>
</gene>
<dbReference type="Proteomes" id="UP000663824">
    <property type="component" value="Unassembled WGS sequence"/>
</dbReference>
<dbReference type="EMBL" id="CAJNOW010017049">
    <property type="protein sequence ID" value="CAF1654184.1"/>
    <property type="molecule type" value="Genomic_DNA"/>
</dbReference>
<evidence type="ECO:0000313" key="5">
    <source>
        <dbReference type="EMBL" id="CAF1654184.1"/>
    </source>
</evidence>
<dbReference type="AlphaFoldDB" id="A0A814U3H0"/>
<comment type="caution">
    <text evidence="4">The sequence shown here is derived from an EMBL/GenBank/DDBJ whole genome shotgun (WGS) entry which is preliminary data.</text>
</comment>
<dbReference type="EMBL" id="CAJNOV010004272">
    <property type="protein sequence ID" value="CAF1168434.1"/>
    <property type="molecule type" value="Genomic_DNA"/>
</dbReference>
<comment type="similarity">
    <text evidence="2">Belongs to the AB hydrolase superfamily. Epoxide hydrolase family.</text>
</comment>
<proteinExistence type="inferred from homology"/>
<name>A0A814U3H0_9BILA</name>
<dbReference type="InterPro" id="IPR029058">
    <property type="entry name" value="AB_hydrolase_fold"/>
</dbReference>
<organism evidence="4 10">
    <name type="scientific">Rotaria magnacalcarata</name>
    <dbReference type="NCBI Taxonomy" id="392030"/>
    <lineage>
        <taxon>Eukaryota</taxon>
        <taxon>Metazoa</taxon>
        <taxon>Spiralia</taxon>
        <taxon>Gnathifera</taxon>
        <taxon>Rotifera</taxon>
        <taxon>Eurotatoria</taxon>
        <taxon>Bdelloidea</taxon>
        <taxon>Philodinida</taxon>
        <taxon>Philodinidae</taxon>
        <taxon>Rotaria</taxon>
    </lineage>
</organism>
<keyword evidence="1" id="KW-0378">Hydrolase</keyword>
<sequence>MNTAFESQNSIIADGINYEYICIKSNDDSKPTLLFLHGFPSSFYCWRHQIEYFSKQGYGCLAPNLMGYGKTYSPLDVNEYKTKSMVQHLIALLEHLNLNKVIVLGHDWGVRPAIGFVLYHPERTLGLVLFNIGYRPPAWLDFDQVIQRTRQIFGYELFGYWEFFNSDDAAKIIEDNADRFLDLFYTSDPALWKTDLAPLGKVREWVTNKKPTTRASYLTDKDNEVMHQCLTEGMQPKLNWYKSILINIDWDDEKHHDSKIKQPVLYIGGTKDYVCIPKLYASQSEHITDLKSVELETSHWTMEENPESVNHEVETWIKHII</sequence>
<dbReference type="GO" id="GO:0004301">
    <property type="term" value="F:epoxide hydrolase activity"/>
    <property type="evidence" value="ECO:0007669"/>
    <property type="project" value="UniProtKB-ARBA"/>
</dbReference>
<protein>
    <recommendedName>
        <fullName evidence="3">AB hydrolase-1 domain-containing protein</fullName>
    </recommendedName>
</protein>
<dbReference type="EMBL" id="CAJOBJ010005599">
    <property type="protein sequence ID" value="CAF4036532.1"/>
    <property type="molecule type" value="Genomic_DNA"/>
</dbReference>
<dbReference type="Proteomes" id="UP000663834">
    <property type="component" value="Unassembled WGS sequence"/>
</dbReference>
<dbReference type="PRINTS" id="PR00412">
    <property type="entry name" value="EPOXHYDRLASE"/>
</dbReference>
<evidence type="ECO:0000313" key="4">
    <source>
        <dbReference type="EMBL" id="CAF1168434.1"/>
    </source>
</evidence>
<feature type="domain" description="AB hydrolase-1" evidence="3">
    <location>
        <begin position="31"/>
        <end position="306"/>
    </location>
</feature>
<evidence type="ECO:0000313" key="10">
    <source>
        <dbReference type="Proteomes" id="UP000663855"/>
    </source>
</evidence>